<dbReference type="Proteomes" id="UP000821866">
    <property type="component" value="Chromosome 3"/>
</dbReference>
<reference evidence="1" key="1">
    <citation type="journal article" date="2020" name="Cell">
        <title>Large-Scale Comparative Analyses of Tick Genomes Elucidate Their Genetic Diversity and Vector Capacities.</title>
        <authorList>
            <consortium name="Tick Genome and Microbiome Consortium (TIGMIC)"/>
            <person name="Jia N."/>
            <person name="Wang J."/>
            <person name="Shi W."/>
            <person name="Du L."/>
            <person name="Sun Y."/>
            <person name="Zhan W."/>
            <person name="Jiang J.F."/>
            <person name="Wang Q."/>
            <person name="Zhang B."/>
            <person name="Ji P."/>
            <person name="Bell-Sakyi L."/>
            <person name="Cui X.M."/>
            <person name="Yuan T.T."/>
            <person name="Jiang B.G."/>
            <person name="Yang W.F."/>
            <person name="Lam T.T."/>
            <person name="Chang Q.C."/>
            <person name="Ding S.J."/>
            <person name="Wang X.J."/>
            <person name="Zhu J.G."/>
            <person name="Ruan X.D."/>
            <person name="Zhao L."/>
            <person name="Wei J.T."/>
            <person name="Ye R.Z."/>
            <person name="Que T.C."/>
            <person name="Du C.H."/>
            <person name="Zhou Y.H."/>
            <person name="Cheng J.X."/>
            <person name="Dai P.F."/>
            <person name="Guo W.B."/>
            <person name="Han X.H."/>
            <person name="Huang E.J."/>
            <person name="Li L.F."/>
            <person name="Wei W."/>
            <person name="Gao Y.C."/>
            <person name="Liu J.Z."/>
            <person name="Shao H.Z."/>
            <person name="Wang X."/>
            <person name="Wang C.C."/>
            <person name="Yang T.C."/>
            <person name="Huo Q.B."/>
            <person name="Li W."/>
            <person name="Chen H.Y."/>
            <person name="Chen S.E."/>
            <person name="Zhou L.G."/>
            <person name="Ni X.B."/>
            <person name="Tian J.H."/>
            <person name="Sheng Y."/>
            <person name="Liu T."/>
            <person name="Pan Y.S."/>
            <person name="Xia L.Y."/>
            <person name="Li J."/>
            <person name="Zhao F."/>
            <person name="Cao W.C."/>
        </authorList>
    </citation>
    <scope>NUCLEOTIDE SEQUENCE</scope>
    <source>
        <strain evidence="1">Rmic-2018</strain>
    </source>
</reference>
<evidence type="ECO:0000313" key="2">
    <source>
        <dbReference type="Proteomes" id="UP000821866"/>
    </source>
</evidence>
<evidence type="ECO:0000313" key="1">
    <source>
        <dbReference type="EMBL" id="KAH8030724.1"/>
    </source>
</evidence>
<name>A0A9J6E8X4_RHIMP</name>
<gene>
    <name evidence="1" type="ORF">HPB51_011524</name>
</gene>
<dbReference type="InterPro" id="IPR009003">
    <property type="entry name" value="Peptidase_S1_PA"/>
</dbReference>
<dbReference type="PANTHER" id="PTHR24260:SF136">
    <property type="entry name" value="GH08193P-RELATED"/>
    <property type="match status" value="1"/>
</dbReference>
<dbReference type="PANTHER" id="PTHR24260">
    <property type="match status" value="1"/>
</dbReference>
<dbReference type="InterPro" id="IPR043504">
    <property type="entry name" value="Peptidase_S1_PA_chymotrypsin"/>
</dbReference>
<dbReference type="EMBL" id="JABSTU010000005">
    <property type="protein sequence ID" value="KAH8030724.1"/>
    <property type="molecule type" value="Genomic_DNA"/>
</dbReference>
<organism evidence="1 2">
    <name type="scientific">Rhipicephalus microplus</name>
    <name type="common">Cattle tick</name>
    <name type="synonym">Boophilus microplus</name>
    <dbReference type="NCBI Taxonomy" id="6941"/>
    <lineage>
        <taxon>Eukaryota</taxon>
        <taxon>Metazoa</taxon>
        <taxon>Ecdysozoa</taxon>
        <taxon>Arthropoda</taxon>
        <taxon>Chelicerata</taxon>
        <taxon>Arachnida</taxon>
        <taxon>Acari</taxon>
        <taxon>Parasitiformes</taxon>
        <taxon>Ixodida</taxon>
        <taxon>Ixodoidea</taxon>
        <taxon>Ixodidae</taxon>
        <taxon>Rhipicephalinae</taxon>
        <taxon>Rhipicephalus</taxon>
        <taxon>Boophilus</taxon>
    </lineage>
</organism>
<evidence type="ECO:0008006" key="3">
    <source>
        <dbReference type="Google" id="ProtNLM"/>
    </source>
</evidence>
<dbReference type="VEuPathDB" id="VectorBase:LOC119165382"/>
<protein>
    <recommendedName>
        <fullName evidence="3">Peptidase S1 domain-containing protein</fullName>
    </recommendedName>
</protein>
<sequence length="152" mass="17232">MRKWPFHDGSDITLAVFFGVQLDYSKPFVLSLDQGKGVLASIVEVYYSDAERRKGNFRRARDIIIHPGFNPLTRLHNVALLRGDGGGPVEILKGNKAYQVGIISFPKSCDASRDIPSAHERVDYYFEWIKTVIAYYHKWTWHPPDPAPAEAA</sequence>
<keyword evidence="2" id="KW-1185">Reference proteome</keyword>
<dbReference type="Gene3D" id="2.40.10.10">
    <property type="entry name" value="Trypsin-like serine proteases"/>
    <property type="match status" value="1"/>
</dbReference>
<dbReference type="SUPFAM" id="SSF50494">
    <property type="entry name" value="Trypsin-like serine proteases"/>
    <property type="match status" value="1"/>
</dbReference>
<accession>A0A9J6E8X4</accession>
<dbReference type="AlphaFoldDB" id="A0A9J6E8X4"/>
<dbReference type="InterPro" id="IPR051333">
    <property type="entry name" value="CLIP_Serine_Protease"/>
</dbReference>
<proteinExistence type="predicted"/>
<reference evidence="1" key="2">
    <citation type="submission" date="2021-09" db="EMBL/GenBank/DDBJ databases">
        <authorList>
            <person name="Jia N."/>
            <person name="Wang J."/>
            <person name="Shi W."/>
            <person name="Du L."/>
            <person name="Sun Y."/>
            <person name="Zhan W."/>
            <person name="Jiang J."/>
            <person name="Wang Q."/>
            <person name="Zhang B."/>
            <person name="Ji P."/>
            <person name="Sakyi L.B."/>
            <person name="Cui X."/>
            <person name="Yuan T."/>
            <person name="Jiang B."/>
            <person name="Yang W."/>
            <person name="Lam T.T.-Y."/>
            <person name="Chang Q."/>
            <person name="Ding S."/>
            <person name="Wang X."/>
            <person name="Zhu J."/>
            <person name="Ruan X."/>
            <person name="Zhao L."/>
            <person name="Wei J."/>
            <person name="Que T."/>
            <person name="Du C."/>
            <person name="Cheng J."/>
            <person name="Dai P."/>
            <person name="Han X."/>
            <person name="Huang E."/>
            <person name="Gao Y."/>
            <person name="Liu J."/>
            <person name="Shao H."/>
            <person name="Ye R."/>
            <person name="Li L."/>
            <person name="Wei W."/>
            <person name="Wang X."/>
            <person name="Wang C."/>
            <person name="Huo Q."/>
            <person name="Li W."/>
            <person name="Guo W."/>
            <person name="Chen H."/>
            <person name="Chen S."/>
            <person name="Zhou L."/>
            <person name="Zhou L."/>
            <person name="Ni X."/>
            <person name="Tian J."/>
            <person name="Zhou Y."/>
            <person name="Sheng Y."/>
            <person name="Liu T."/>
            <person name="Pan Y."/>
            <person name="Xia L."/>
            <person name="Li J."/>
            <person name="Zhao F."/>
            <person name="Cao W."/>
        </authorList>
    </citation>
    <scope>NUCLEOTIDE SEQUENCE</scope>
    <source>
        <strain evidence="1">Rmic-2018</strain>
        <tissue evidence="1">Larvae</tissue>
    </source>
</reference>
<comment type="caution">
    <text evidence="1">The sequence shown here is derived from an EMBL/GenBank/DDBJ whole genome shotgun (WGS) entry which is preliminary data.</text>
</comment>